<organism evidence="2 3">
    <name type="scientific">Nocardioides ginsengisoli</name>
    <dbReference type="NCBI Taxonomy" id="363868"/>
    <lineage>
        <taxon>Bacteria</taxon>
        <taxon>Bacillati</taxon>
        <taxon>Actinomycetota</taxon>
        <taxon>Actinomycetes</taxon>
        <taxon>Propionibacteriales</taxon>
        <taxon>Nocardioidaceae</taxon>
        <taxon>Nocardioides</taxon>
    </lineage>
</organism>
<dbReference type="PANTHER" id="PTHR40761">
    <property type="entry name" value="CONSERVED INTEGRAL MEMBRANE ALANINE VALINE AND LEUCINE RICH PROTEIN-RELATED"/>
    <property type="match status" value="1"/>
</dbReference>
<feature type="transmembrane region" description="Helical" evidence="1">
    <location>
        <begin position="133"/>
        <end position="150"/>
    </location>
</feature>
<proteinExistence type="predicted"/>
<protein>
    <recommendedName>
        <fullName evidence="4">Integral membrane protein</fullName>
    </recommendedName>
</protein>
<evidence type="ECO:0000256" key="1">
    <source>
        <dbReference type="SAM" id="Phobius"/>
    </source>
</evidence>
<keyword evidence="3" id="KW-1185">Reference proteome</keyword>
<name>A0ABW3W027_9ACTN</name>
<evidence type="ECO:0008006" key="4">
    <source>
        <dbReference type="Google" id="ProtNLM"/>
    </source>
</evidence>
<feature type="transmembrane region" description="Helical" evidence="1">
    <location>
        <begin position="103"/>
        <end position="121"/>
    </location>
</feature>
<feature type="transmembrane region" description="Helical" evidence="1">
    <location>
        <begin position="47"/>
        <end position="67"/>
    </location>
</feature>
<dbReference type="Proteomes" id="UP001597229">
    <property type="component" value="Unassembled WGS sequence"/>
</dbReference>
<sequence>MPVGLACAVGTALCYGIGSVLQAAAARAAPPVLRLDPRLLLELARGWRYPVGLGLDTLGFVLSLVALRTLPLYVVQSVAAGFLAVTAVVGVVLLGLRMRGAEVAALVVVVVGLTLVGLSAAPESARAMSTRGQWVLLATAVALVAVAVPLSRAWQLGAVGGLGFGVVAVAARVLSPPLGGDLRADLVALVQSPATYALLVAAPLGLVAYATALQRGSVVEATAPLVVTETVLPAAVGLSLLGDHARTGWGAVAVLGFVLAVGATLLLSRFGEVEEPVQTSSG</sequence>
<keyword evidence="1" id="KW-0472">Membrane</keyword>
<feature type="transmembrane region" description="Helical" evidence="1">
    <location>
        <begin position="248"/>
        <end position="267"/>
    </location>
</feature>
<feature type="transmembrane region" description="Helical" evidence="1">
    <location>
        <begin position="74"/>
        <end position="97"/>
    </location>
</feature>
<dbReference type="RefSeq" id="WP_367920817.1">
    <property type="nucleotide sequence ID" value="NZ_BAABAC010000037.1"/>
</dbReference>
<gene>
    <name evidence="2" type="ORF">ACFQ3F_07145</name>
</gene>
<reference evidence="3" key="1">
    <citation type="journal article" date="2019" name="Int. J. Syst. Evol. Microbiol.">
        <title>The Global Catalogue of Microorganisms (GCM) 10K type strain sequencing project: providing services to taxonomists for standard genome sequencing and annotation.</title>
        <authorList>
            <consortium name="The Broad Institute Genomics Platform"/>
            <consortium name="The Broad Institute Genome Sequencing Center for Infectious Disease"/>
            <person name="Wu L."/>
            <person name="Ma J."/>
        </authorList>
    </citation>
    <scope>NUCLEOTIDE SEQUENCE [LARGE SCALE GENOMIC DNA]</scope>
    <source>
        <strain evidence="3">CCUG 52478</strain>
    </source>
</reference>
<dbReference type="PANTHER" id="PTHR40761:SF1">
    <property type="entry name" value="CONSERVED INTEGRAL MEMBRANE ALANINE VALINE AND LEUCINE RICH PROTEIN-RELATED"/>
    <property type="match status" value="1"/>
</dbReference>
<dbReference type="EMBL" id="JBHTLX010000008">
    <property type="protein sequence ID" value="MFD1247558.1"/>
    <property type="molecule type" value="Genomic_DNA"/>
</dbReference>
<feature type="transmembrane region" description="Helical" evidence="1">
    <location>
        <begin position="186"/>
        <end position="209"/>
    </location>
</feature>
<keyword evidence="1" id="KW-1133">Transmembrane helix</keyword>
<feature type="transmembrane region" description="Helical" evidence="1">
    <location>
        <begin position="221"/>
        <end position="241"/>
    </location>
</feature>
<accession>A0ABW3W027</accession>
<keyword evidence="1" id="KW-0812">Transmembrane</keyword>
<comment type="caution">
    <text evidence="2">The sequence shown here is derived from an EMBL/GenBank/DDBJ whole genome shotgun (WGS) entry which is preliminary data.</text>
</comment>
<evidence type="ECO:0000313" key="2">
    <source>
        <dbReference type="EMBL" id="MFD1247558.1"/>
    </source>
</evidence>
<evidence type="ECO:0000313" key="3">
    <source>
        <dbReference type="Proteomes" id="UP001597229"/>
    </source>
</evidence>